<proteinExistence type="predicted"/>
<dbReference type="EMBL" id="WNWW01000905">
    <property type="protein sequence ID" value="KAF3420981.1"/>
    <property type="molecule type" value="Genomic_DNA"/>
</dbReference>
<name>A0A833RQZ9_9HYME</name>
<dbReference type="AlphaFoldDB" id="A0A833RQZ9"/>
<keyword evidence="3" id="KW-1185">Reference proteome</keyword>
<keyword evidence="1" id="KW-0732">Signal</keyword>
<evidence type="ECO:0000256" key="1">
    <source>
        <dbReference type="SAM" id="SignalP"/>
    </source>
</evidence>
<comment type="caution">
    <text evidence="2">The sequence shown here is derived from an EMBL/GenBank/DDBJ whole genome shotgun (WGS) entry which is preliminary data.</text>
</comment>
<protein>
    <submittedName>
        <fullName evidence="2">Uncharacterized protein</fullName>
    </submittedName>
</protein>
<dbReference type="Gene3D" id="3.80.10.10">
    <property type="entry name" value="Ribonuclease Inhibitor"/>
    <property type="match status" value="1"/>
</dbReference>
<evidence type="ECO:0000313" key="2">
    <source>
        <dbReference type="EMBL" id="KAF3420981.1"/>
    </source>
</evidence>
<sequence>MRLVLSVVYSLLLILPLSNADQWRNGRNVECPHKCMCFGSTVRCMFQKLNRVPRVPTNTTVLI</sequence>
<evidence type="ECO:0000313" key="3">
    <source>
        <dbReference type="Proteomes" id="UP000655588"/>
    </source>
</evidence>
<organism evidence="2 3">
    <name type="scientific">Frieseomelitta varia</name>
    <dbReference type="NCBI Taxonomy" id="561572"/>
    <lineage>
        <taxon>Eukaryota</taxon>
        <taxon>Metazoa</taxon>
        <taxon>Ecdysozoa</taxon>
        <taxon>Arthropoda</taxon>
        <taxon>Hexapoda</taxon>
        <taxon>Insecta</taxon>
        <taxon>Pterygota</taxon>
        <taxon>Neoptera</taxon>
        <taxon>Endopterygota</taxon>
        <taxon>Hymenoptera</taxon>
        <taxon>Apocrita</taxon>
        <taxon>Aculeata</taxon>
        <taxon>Apoidea</taxon>
        <taxon>Anthophila</taxon>
        <taxon>Apidae</taxon>
        <taxon>Frieseomelitta</taxon>
    </lineage>
</organism>
<feature type="chain" id="PRO_5032408776" evidence="1">
    <location>
        <begin position="21"/>
        <end position="63"/>
    </location>
</feature>
<dbReference type="InterPro" id="IPR032675">
    <property type="entry name" value="LRR_dom_sf"/>
</dbReference>
<accession>A0A833RQZ9</accession>
<dbReference type="Proteomes" id="UP000655588">
    <property type="component" value="Unassembled WGS sequence"/>
</dbReference>
<gene>
    <name evidence="2" type="ORF">E2986_13493</name>
</gene>
<feature type="signal peptide" evidence="1">
    <location>
        <begin position="1"/>
        <end position="20"/>
    </location>
</feature>
<reference evidence="2" key="1">
    <citation type="submission" date="2019-11" db="EMBL/GenBank/DDBJ databases">
        <title>The nuclear and mitochondrial genomes of Frieseomelitta varia - a highly eusocial stingless bee (Meliponini) with a permanently sterile worker caste.</title>
        <authorList>
            <person name="Freitas F.C.P."/>
            <person name="Lourenco A.P."/>
            <person name="Nunes F.M.F."/>
            <person name="Paschoal A.R."/>
            <person name="Abreu F.C.P."/>
            <person name="Barbin F.O."/>
            <person name="Bataglia L."/>
            <person name="Cardoso-Junior C.A.M."/>
            <person name="Cervoni M.S."/>
            <person name="Silva S.R."/>
            <person name="Dalarmi F."/>
            <person name="Del Lama M.A."/>
            <person name="Depintor T.S."/>
            <person name="Ferreira K.M."/>
            <person name="Goria P.S."/>
            <person name="Jaskot M.C."/>
            <person name="Lago D.C."/>
            <person name="Luna-Lucena D."/>
            <person name="Moda L.M."/>
            <person name="Nascimento L."/>
            <person name="Pedrino M."/>
            <person name="Rabico F.O."/>
            <person name="Sanches F.C."/>
            <person name="Santos D.E."/>
            <person name="Santos C.G."/>
            <person name="Vieira J."/>
            <person name="Lopes T.F."/>
            <person name="Barchuk A.R."/>
            <person name="Hartfelder K."/>
            <person name="Simoes Z.L.P."/>
            <person name="Bitondi M.M.G."/>
            <person name="Pinheiro D.G."/>
        </authorList>
    </citation>
    <scope>NUCLEOTIDE SEQUENCE</scope>
    <source>
        <strain evidence="2">USP_RPSP 00005682</strain>
        <tissue evidence="2">Whole individual</tissue>
    </source>
</reference>